<gene>
    <name evidence="2" type="ORF">DDJ31_05115</name>
    <name evidence="1" type="ORF">ELQ87_34145</name>
</gene>
<dbReference type="EMBL" id="CP029078">
    <property type="protein sequence ID" value="QCN90392.1"/>
    <property type="molecule type" value="Genomic_DNA"/>
</dbReference>
<evidence type="ECO:0000313" key="1">
    <source>
        <dbReference type="EMBL" id="AZS90189.1"/>
    </source>
</evidence>
<dbReference type="OrthoDB" id="4033240at2"/>
<reference evidence="2 4" key="1">
    <citation type="submission" date="2018-04" db="EMBL/GenBank/DDBJ databases">
        <title>Complete genome sequences of Streptomyces griseoviridis K61 and characterization of antagonistic properties of biological control agents.</title>
        <authorList>
            <person name="Mariita R.M."/>
            <person name="Sello J.K."/>
        </authorList>
    </citation>
    <scope>NUCLEOTIDE SEQUENCE [LARGE SCALE GENOMIC DNA]</scope>
    <source>
        <strain evidence="2 4">K61</strain>
    </source>
</reference>
<dbReference type="AlphaFoldDB" id="A0A3S9ZR70"/>
<dbReference type="Proteomes" id="UP000271291">
    <property type="component" value="Chromosome"/>
</dbReference>
<sequence length="634" mass="69408">MREGPIPQEEVTAAAFGFAEPAWFTAARAELDRGLLFLAGRSGSGRHTAALNLLRAECGSGAPLRALDSLTELDSWQPTDASARGYVVAGLFPSRPLGAGVLGHVRSLLSGVGARMVIVLPDDTALLRRLEQDLHVTVVRCEPPPPEAVFGSQFEAAVPDQRERDRLLGALGRRELGELLVPELLPAEVVELVGALVAADGDATALGDLRDRLSYRAEREVPPLMEKLRDDPDALSFLLAACVYEGADYRIVREEADRLLDLSDGCLAATLPATDSQGVETAERPNPDFVFRRSLTELLHAVQASRQPRQIRTAGTFGHSVEPVVFVRHRQAETVLRHVWREYGRLADLVVRWLREVSWDDGLTGPVGRVMGMAASWGGGRRALRHIQPLAGSERTTGRVIAAHALGIAAQDPVLVAEVRYRLRQWSHAASPDLRTTVGLACGTEFGLARPDVALHLLRTLVFGLRTRDGQDSGESQVRVAVQAAVTTLFQAGNEENVFGRIREWLSADQADTEGILFLFAQLLRSPRWFTRQLADDTPEGELITDLIRQALNNDSSFDATCGALLGWADGAQWDPTSRRAVENLFADLAESMRSGEFRLFVEMDQKEADGRVGRDIARASLDRWRSGRQEEAA</sequence>
<evidence type="ECO:0000313" key="3">
    <source>
        <dbReference type="Proteomes" id="UP000271291"/>
    </source>
</evidence>
<dbReference type="KEGG" id="sgd:ELQ87_34145"/>
<name>A0A3S9ZR70_STRGD</name>
<proteinExistence type="predicted"/>
<reference evidence="1 3" key="2">
    <citation type="submission" date="2018-12" db="EMBL/GenBank/DDBJ databases">
        <title>Streptomyces griseoviridis F1-27 complete genome.</title>
        <authorList>
            <person name="Mariita R.M."/>
            <person name="Sello J.K."/>
        </authorList>
    </citation>
    <scope>NUCLEOTIDE SEQUENCE [LARGE SCALE GENOMIC DNA]</scope>
    <source>
        <strain evidence="1 3">F1-27</strain>
    </source>
</reference>
<keyword evidence="4" id="KW-1185">Reference proteome</keyword>
<evidence type="ECO:0008006" key="5">
    <source>
        <dbReference type="Google" id="ProtNLM"/>
    </source>
</evidence>
<dbReference type="Proteomes" id="UP000501753">
    <property type="component" value="Chromosome"/>
</dbReference>
<protein>
    <recommendedName>
        <fullName evidence="5">ATP-binding protein</fullName>
    </recommendedName>
</protein>
<organism evidence="1 3">
    <name type="scientific">Streptomyces griseoviridis</name>
    <dbReference type="NCBI Taxonomy" id="45398"/>
    <lineage>
        <taxon>Bacteria</taxon>
        <taxon>Bacillati</taxon>
        <taxon>Actinomycetota</taxon>
        <taxon>Actinomycetes</taxon>
        <taxon>Kitasatosporales</taxon>
        <taxon>Streptomycetaceae</taxon>
        <taxon>Streptomyces</taxon>
    </lineage>
</organism>
<evidence type="ECO:0000313" key="2">
    <source>
        <dbReference type="EMBL" id="QCN90392.1"/>
    </source>
</evidence>
<dbReference type="EMBL" id="CP034687">
    <property type="protein sequence ID" value="AZS90189.1"/>
    <property type="molecule type" value="Genomic_DNA"/>
</dbReference>
<accession>A0A3S9ZR70</accession>
<evidence type="ECO:0000313" key="4">
    <source>
        <dbReference type="Proteomes" id="UP000501753"/>
    </source>
</evidence>